<dbReference type="Proteomes" id="UP000637002">
    <property type="component" value="Unassembled WGS sequence"/>
</dbReference>
<keyword evidence="2" id="KW-1185">Reference proteome</keyword>
<sequence>MPTHETVETFMAAVESGDYIGAIERFYDPAASMQENNDPPRAGRDLLVEGERKVMGAFKSIVARRLAPPLIGAELVAIRWAFVFTPFEGPPFELDEIAFQTWRGERIVEEKFFYDPKQMGR</sequence>
<evidence type="ECO:0000313" key="2">
    <source>
        <dbReference type="Proteomes" id="UP000637002"/>
    </source>
</evidence>
<name>A0A916UIR3_9HYPH</name>
<evidence type="ECO:0000313" key="1">
    <source>
        <dbReference type="EMBL" id="GGC75081.1"/>
    </source>
</evidence>
<dbReference type="EMBL" id="BMGG01000006">
    <property type="protein sequence ID" value="GGC75081.1"/>
    <property type="molecule type" value="Genomic_DNA"/>
</dbReference>
<reference evidence="1" key="1">
    <citation type="journal article" date="2014" name="Int. J. Syst. Evol. Microbiol.">
        <title>Complete genome sequence of Corynebacterium casei LMG S-19264T (=DSM 44701T), isolated from a smear-ripened cheese.</title>
        <authorList>
            <consortium name="US DOE Joint Genome Institute (JGI-PGF)"/>
            <person name="Walter F."/>
            <person name="Albersmeier A."/>
            <person name="Kalinowski J."/>
            <person name="Ruckert C."/>
        </authorList>
    </citation>
    <scope>NUCLEOTIDE SEQUENCE</scope>
    <source>
        <strain evidence="1">CGMCC 1.12919</strain>
    </source>
</reference>
<dbReference type="SUPFAM" id="SSF54427">
    <property type="entry name" value="NTF2-like"/>
    <property type="match status" value="1"/>
</dbReference>
<reference evidence="1" key="2">
    <citation type="submission" date="2020-09" db="EMBL/GenBank/DDBJ databases">
        <authorList>
            <person name="Sun Q."/>
            <person name="Zhou Y."/>
        </authorList>
    </citation>
    <scope>NUCLEOTIDE SEQUENCE</scope>
    <source>
        <strain evidence="1">CGMCC 1.12919</strain>
    </source>
</reference>
<gene>
    <name evidence="1" type="ORF">GCM10010994_36890</name>
</gene>
<dbReference type="InterPro" id="IPR032710">
    <property type="entry name" value="NTF2-like_dom_sf"/>
</dbReference>
<protein>
    <submittedName>
        <fullName evidence="1">Polyketide cyclase</fullName>
    </submittedName>
</protein>
<dbReference type="AlphaFoldDB" id="A0A916UIR3"/>
<dbReference type="RefSeq" id="WP_188610638.1">
    <property type="nucleotide sequence ID" value="NZ_BMGG01000006.1"/>
</dbReference>
<organism evidence="1 2">
    <name type="scientific">Chelatococcus reniformis</name>
    <dbReference type="NCBI Taxonomy" id="1494448"/>
    <lineage>
        <taxon>Bacteria</taxon>
        <taxon>Pseudomonadati</taxon>
        <taxon>Pseudomonadota</taxon>
        <taxon>Alphaproteobacteria</taxon>
        <taxon>Hyphomicrobiales</taxon>
        <taxon>Chelatococcaceae</taxon>
        <taxon>Chelatococcus</taxon>
    </lineage>
</organism>
<proteinExistence type="predicted"/>
<dbReference type="Gene3D" id="3.10.450.50">
    <property type="match status" value="1"/>
</dbReference>
<comment type="caution">
    <text evidence="1">The sequence shown here is derived from an EMBL/GenBank/DDBJ whole genome shotgun (WGS) entry which is preliminary data.</text>
</comment>
<accession>A0A916UIR3</accession>